<dbReference type="EMBL" id="JADNRY010000153">
    <property type="protein sequence ID" value="KAF9063148.1"/>
    <property type="molecule type" value="Genomic_DNA"/>
</dbReference>
<organism evidence="1 2">
    <name type="scientific">Rhodocollybia butyracea</name>
    <dbReference type="NCBI Taxonomy" id="206335"/>
    <lineage>
        <taxon>Eukaryota</taxon>
        <taxon>Fungi</taxon>
        <taxon>Dikarya</taxon>
        <taxon>Basidiomycota</taxon>
        <taxon>Agaricomycotina</taxon>
        <taxon>Agaricomycetes</taxon>
        <taxon>Agaricomycetidae</taxon>
        <taxon>Agaricales</taxon>
        <taxon>Marasmiineae</taxon>
        <taxon>Omphalotaceae</taxon>
        <taxon>Rhodocollybia</taxon>
    </lineage>
</organism>
<dbReference type="Proteomes" id="UP000772434">
    <property type="component" value="Unassembled WGS sequence"/>
</dbReference>
<evidence type="ECO:0000313" key="2">
    <source>
        <dbReference type="Proteomes" id="UP000772434"/>
    </source>
</evidence>
<gene>
    <name evidence="1" type="ORF">BDP27DRAFT_1232571</name>
</gene>
<comment type="caution">
    <text evidence="1">The sequence shown here is derived from an EMBL/GenBank/DDBJ whole genome shotgun (WGS) entry which is preliminary data.</text>
</comment>
<accession>A0A9P5PGX1</accession>
<protein>
    <submittedName>
        <fullName evidence="1">Uncharacterized protein</fullName>
    </submittedName>
</protein>
<dbReference type="AlphaFoldDB" id="A0A9P5PGX1"/>
<feature type="non-terminal residue" evidence="1">
    <location>
        <position position="109"/>
    </location>
</feature>
<keyword evidence="2" id="KW-1185">Reference proteome</keyword>
<proteinExistence type="predicted"/>
<evidence type="ECO:0000313" key="1">
    <source>
        <dbReference type="EMBL" id="KAF9063148.1"/>
    </source>
</evidence>
<dbReference type="OrthoDB" id="3231351at2759"/>
<sequence length="109" mass="11633">KVILGKEPGENTSADSKTKVFCQIALAIFPEESAQDVATIGKRVEAHWRSIIGIYRKHVKRLKATGGGVGGNDEVPQSQVLANKGPAVGAKGPDKTTPQWAVNLWGKKT</sequence>
<name>A0A9P5PGX1_9AGAR</name>
<reference evidence="1" key="1">
    <citation type="submission" date="2020-11" db="EMBL/GenBank/DDBJ databases">
        <authorList>
            <consortium name="DOE Joint Genome Institute"/>
            <person name="Ahrendt S."/>
            <person name="Riley R."/>
            <person name="Andreopoulos W."/>
            <person name="Labutti K."/>
            <person name="Pangilinan J."/>
            <person name="Ruiz-Duenas F.J."/>
            <person name="Barrasa J.M."/>
            <person name="Sanchez-Garcia M."/>
            <person name="Camarero S."/>
            <person name="Miyauchi S."/>
            <person name="Serrano A."/>
            <person name="Linde D."/>
            <person name="Babiker R."/>
            <person name="Drula E."/>
            <person name="Ayuso-Fernandez I."/>
            <person name="Pacheco R."/>
            <person name="Padilla G."/>
            <person name="Ferreira P."/>
            <person name="Barriuso J."/>
            <person name="Kellner H."/>
            <person name="Castanera R."/>
            <person name="Alfaro M."/>
            <person name="Ramirez L."/>
            <person name="Pisabarro A.G."/>
            <person name="Kuo A."/>
            <person name="Tritt A."/>
            <person name="Lipzen A."/>
            <person name="He G."/>
            <person name="Yan M."/>
            <person name="Ng V."/>
            <person name="Cullen D."/>
            <person name="Martin F."/>
            <person name="Rosso M.-N."/>
            <person name="Henrissat B."/>
            <person name="Hibbett D."/>
            <person name="Martinez A.T."/>
            <person name="Grigoriev I.V."/>
        </authorList>
    </citation>
    <scope>NUCLEOTIDE SEQUENCE</scope>
    <source>
        <strain evidence="1">AH 40177</strain>
    </source>
</reference>